<evidence type="ECO:0000313" key="2">
    <source>
        <dbReference type="Proteomes" id="UP000254181"/>
    </source>
</evidence>
<reference evidence="1 2" key="1">
    <citation type="submission" date="2018-06" db="EMBL/GenBank/DDBJ databases">
        <authorList>
            <consortium name="Pathogen Informatics"/>
            <person name="Doyle S."/>
        </authorList>
    </citation>
    <scope>NUCLEOTIDE SEQUENCE [LARGE SCALE GENOMIC DNA]</scope>
    <source>
        <strain evidence="1 2">NCTC9075</strain>
    </source>
</reference>
<evidence type="ECO:0000313" key="1">
    <source>
        <dbReference type="EMBL" id="STP16791.1"/>
    </source>
</evidence>
<accession>A0A377JXY5</accession>
<dbReference type="Proteomes" id="UP000254181">
    <property type="component" value="Unassembled WGS sequence"/>
</dbReference>
<sequence>MEYKVWHFLLTTQTPFVQHDESGKSKLHLCFIRCTFAEGCRYEANDATHDYRIPDFSSHFSGRVAIQFSTVGKREKPRYCKIYVKFARHRRHYQMKRGKS</sequence>
<dbReference type="AlphaFoldDB" id="A0A377JXY5"/>
<organism evidence="1 2">
    <name type="scientific">Escherichia coli</name>
    <dbReference type="NCBI Taxonomy" id="562"/>
    <lineage>
        <taxon>Bacteria</taxon>
        <taxon>Pseudomonadati</taxon>
        <taxon>Pseudomonadota</taxon>
        <taxon>Gammaproteobacteria</taxon>
        <taxon>Enterobacterales</taxon>
        <taxon>Enterobacteriaceae</taxon>
        <taxon>Escherichia</taxon>
    </lineage>
</organism>
<proteinExistence type="predicted"/>
<name>A0A377JXY5_ECOLX</name>
<dbReference type="EMBL" id="UGEM01000004">
    <property type="protein sequence ID" value="STP16791.1"/>
    <property type="molecule type" value="Genomic_DNA"/>
</dbReference>
<gene>
    <name evidence="1" type="ORF">NCTC9075_00192</name>
</gene>
<protein>
    <submittedName>
        <fullName evidence="1">Uncharacterized protein</fullName>
    </submittedName>
</protein>